<dbReference type="AlphaFoldDB" id="A0A1H4M400"/>
<sequence length="627" mass="67582">MQGNLELFGGTWTVVGGNGSGTVTAAGVYTAPTVLPTTMAAIVRYAYASQTAQTTIALQNPVTQISASALTLAPTVVTGGFVSFTITSTSALPSKTGIKMDGTVLTTTARTATTVSATGYLPPWKTGVVPITLTSAAGDCNCLSARIAPTAVSYDTASRFATQAAFGPREDLIEHIQQTGLEGYIDEQLQSQASPYSTVADPRWQFMQGVLNGNQSLRYRTAWALQILIPGASIFKTYALIPWETKLEAHAFGSYEQILLDAASTYAPAAMLDVPGNAASSDPKLHPNQNFGREIVQLFSLGTVRLNEDGTPKLDQAGNTQPVYDGDTIESLSRVFTGWNFVRSGNPDFTFYGVDWSAPLVATEAQHDTSSKILFGNVVLPAGQTASQDRQQAIEAIFQNENLPPFISKFLIQRFVKSQPSGDYVRRIVQVFKNDGSGVRGNLGAVIKAILLDAEARAGDGGLTNPTDGFIQDPLYLELSALSLLNINTFDVQPAYVPGRLGEEWWFAPTVFSYFSPAYDIPGTSLNSPEFQLLNTLTSVERSQFLWGIASGTETEIPNATRSRLYTNFPTPASMLEALNHMLYHGRMPQSTQDAILAYCDTVSDPAIKLQSAVFLALNDDNYMVVQ</sequence>
<gene>
    <name evidence="1" type="ORF">SAMN05443244_1812</name>
</gene>
<name>A0A1H4M400_9BACT</name>
<proteinExistence type="predicted"/>
<dbReference type="InterPro" id="IPR014917">
    <property type="entry name" value="DUF1800"/>
</dbReference>
<evidence type="ECO:0000313" key="2">
    <source>
        <dbReference type="Proteomes" id="UP000182409"/>
    </source>
</evidence>
<dbReference type="Proteomes" id="UP000182409">
    <property type="component" value="Unassembled WGS sequence"/>
</dbReference>
<evidence type="ECO:0000313" key="1">
    <source>
        <dbReference type="EMBL" id="SEB77736.1"/>
    </source>
</evidence>
<dbReference type="EMBL" id="FNSD01000001">
    <property type="protein sequence ID" value="SEB77736.1"/>
    <property type="molecule type" value="Genomic_DNA"/>
</dbReference>
<organism evidence="1 2">
    <name type="scientific">Terriglobus roseus</name>
    <dbReference type="NCBI Taxonomy" id="392734"/>
    <lineage>
        <taxon>Bacteria</taxon>
        <taxon>Pseudomonadati</taxon>
        <taxon>Acidobacteriota</taxon>
        <taxon>Terriglobia</taxon>
        <taxon>Terriglobales</taxon>
        <taxon>Acidobacteriaceae</taxon>
        <taxon>Terriglobus</taxon>
    </lineage>
</organism>
<evidence type="ECO:0008006" key="3">
    <source>
        <dbReference type="Google" id="ProtNLM"/>
    </source>
</evidence>
<protein>
    <recommendedName>
        <fullName evidence="3">DUF1800 domain-containing protein</fullName>
    </recommendedName>
</protein>
<accession>A0A1H4M400</accession>
<dbReference type="Pfam" id="PF08811">
    <property type="entry name" value="DUF1800"/>
    <property type="match status" value="1"/>
</dbReference>
<reference evidence="1 2" key="1">
    <citation type="submission" date="2016-10" db="EMBL/GenBank/DDBJ databases">
        <authorList>
            <person name="de Groot N.N."/>
        </authorList>
    </citation>
    <scope>NUCLEOTIDE SEQUENCE [LARGE SCALE GENOMIC DNA]</scope>
    <source>
        <strain evidence="1 2">AB35.6</strain>
    </source>
</reference>